<dbReference type="Gene3D" id="1.20.120.1780">
    <property type="entry name" value="UbiA prenyltransferase"/>
    <property type="match status" value="1"/>
</dbReference>
<protein>
    <submittedName>
        <fullName evidence="7">Ubiquinone biosynthesis protein UbiA</fullName>
    </submittedName>
</protein>
<dbReference type="RefSeq" id="WP_187254817.1">
    <property type="nucleotide sequence ID" value="NZ_JBHULF010000006.1"/>
</dbReference>
<feature type="transmembrane region" description="Helical" evidence="6">
    <location>
        <begin position="297"/>
        <end position="318"/>
    </location>
</feature>
<dbReference type="InterPro" id="IPR000537">
    <property type="entry name" value="UbiA_prenyltransferase"/>
</dbReference>
<organism evidence="7 8">
    <name type="scientific">Flavihumibacter stibioxidans</name>
    <dbReference type="NCBI Taxonomy" id="1834163"/>
    <lineage>
        <taxon>Bacteria</taxon>
        <taxon>Pseudomonadati</taxon>
        <taxon>Bacteroidota</taxon>
        <taxon>Chitinophagia</taxon>
        <taxon>Chitinophagales</taxon>
        <taxon>Chitinophagaceae</taxon>
        <taxon>Flavihumibacter</taxon>
    </lineage>
</organism>
<keyword evidence="3 6" id="KW-0812">Transmembrane</keyword>
<evidence type="ECO:0000256" key="3">
    <source>
        <dbReference type="ARBA" id="ARBA00022692"/>
    </source>
</evidence>
<keyword evidence="2" id="KW-1003">Cell membrane</keyword>
<proteinExistence type="predicted"/>
<dbReference type="InterPro" id="IPR044878">
    <property type="entry name" value="UbiA_sf"/>
</dbReference>
<gene>
    <name evidence="7" type="ORF">BC349_00630</name>
</gene>
<feature type="transmembrane region" description="Helical" evidence="6">
    <location>
        <begin position="149"/>
        <end position="169"/>
    </location>
</feature>
<keyword evidence="8" id="KW-1185">Reference proteome</keyword>
<feature type="transmembrane region" description="Helical" evidence="6">
    <location>
        <begin position="101"/>
        <end position="120"/>
    </location>
</feature>
<evidence type="ECO:0000256" key="1">
    <source>
        <dbReference type="ARBA" id="ARBA00004141"/>
    </source>
</evidence>
<keyword evidence="7" id="KW-0830">Ubiquinone</keyword>
<feature type="transmembrane region" description="Helical" evidence="6">
    <location>
        <begin position="263"/>
        <end position="285"/>
    </location>
</feature>
<evidence type="ECO:0000313" key="7">
    <source>
        <dbReference type="EMBL" id="MBC6489456.1"/>
    </source>
</evidence>
<dbReference type="Pfam" id="PF01040">
    <property type="entry name" value="UbiA"/>
    <property type="match status" value="1"/>
</dbReference>
<feature type="transmembrane region" description="Helical" evidence="6">
    <location>
        <begin position="12"/>
        <end position="34"/>
    </location>
</feature>
<keyword evidence="4 6" id="KW-1133">Transmembrane helix</keyword>
<dbReference type="Gene3D" id="1.10.357.140">
    <property type="entry name" value="UbiA prenyltransferase"/>
    <property type="match status" value="1"/>
</dbReference>
<evidence type="ECO:0000256" key="5">
    <source>
        <dbReference type="ARBA" id="ARBA00023136"/>
    </source>
</evidence>
<reference evidence="7 8" key="1">
    <citation type="submission" date="2016-07" db="EMBL/GenBank/DDBJ databases">
        <title>Genome analysis of Flavihumibacter stibioxidans YS-17.</title>
        <authorList>
            <person name="Shi K."/>
            <person name="Han Y."/>
            <person name="Wang G."/>
        </authorList>
    </citation>
    <scope>NUCLEOTIDE SEQUENCE [LARGE SCALE GENOMIC DNA]</scope>
    <source>
        <strain evidence="7 8">YS-17</strain>
    </source>
</reference>
<comment type="caution">
    <text evidence="7">The sequence shown here is derived from an EMBL/GenBank/DDBJ whole genome shotgun (WGS) entry which is preliminary data.</text>
</comment>
<dbReference type="PANTHER" id="PTHR42723">
    <property type="entry name" value="CHLOROPHYLL SYNTHASE"/>
    <property type="match status" value="1"/>
</dbReference>
<dbReference type="EMBL" id="MBUA01000001">
    <property type="protein sequence ID" value="MBC6489456.1"/>
    <property type="molecule type" value="Genomic_DNA"/>
</dbReference>
<evidence type="ECO:0000313" key="8">
    <source>
        <dbReference type="Proteomes" id="UP000765802"/>
    </source>
</evidence>
<feature type="transmembrane region" description="Helical" evidence="6">
    <location>
        <begin position="54"/>
        <end position="72"/>
    </location>
</feature>
<feature type="transmembrane region" description="Helical" evidence="6">
    <location>
        <begin position="231"/>
        <end position="257"/>
    </location>
</feature>
<dbReference type="InterPro" id="IPR050475">
    <property type="entry name" value="Prenyltransferase_related"/>
</dbReference>
<keyword evidence="5 6" id="KW-0472">Membrane</keyword>
<name>A0ABR7M473_9BACT</name>
<dbReference type="Proteomes" id="UP000765802">
    <property type="component" value="Unassembled WGS sequence"/>
</dbReference>
<evidence type="ECO:0000256" key="4">
    <source>
        <dbReference type="ARBA" id="ARBA00022989"/>
    </source>
</evidence>
<feature type="transmembrane region" description="Helical" evidence="6">
    <location>
        <begin position="189"/>
        <end position="210"/>
    </location>
</feature>
<accession>A0ABR7M473</accession>
<dbReference type="CDD" id="cd13961">
    <property type="entry name" value="PT_UbiA_DGGGPS"/>
    <property type="match status" value="1"/>
</dbReference>
<dbReference type="PANTHER" id="PTHR42723:SF1">
    <property type="entry name" value="CHLOROPHYLL SYNTHASE, CHLOROPLASTIC"/>
    <property type="match status" value="1"/>
</dbReference>
<sequence length="319" mass="36941">MKLIGAFLRLIRWPNIFFIIITQVLFYTCILMPAMNPGLDFLSWYAPVKLIPRFFWLLVLSSVCIAAAGYIINDYFDLNIDQVNKPDAIVIQRIIRRRWAIFWHLFLSVTGITIAFYLSWKLRNPVIGFANFGCALLLWLYSTTFKKQLLIGNVLISLLTAWVILVIYFAELSVTRLDEPHYRELIKSVFKFTIIYSSFAFIISLIREVVKDMEDREGDARYGCRTMPIVWGIPVTRIFVSVWIVVLGAALLIVQIYGLLQGWWMGSLFSLAAVVYPLTGIFTGLQRATSTADYHRLSIRIKWVMLAGILSMIFFKWYL</sequence>
<evidence type="ECO:0000256" key="2">
    <source>
        <dbReference type="ARBA" id="ARBA00022475"/>
    </source>
</evidence>
<evidence type="ECO:0000256" key="6">
    <source>
        <dbReference type="SAM" id="Phobius"/>
    </source>
</evidence>
<feature type="transmembrane region" description="Helical" evidence="6">
    <location>
        <begin position="126"/>
        <end position="142"/>
    </location>
</feature>
<comment type="subcellular location">
    <subcellularLocation>
        <location evidence="1">Membrane</location>
        <topology evidence="1">Multi-pass membrane protein</topology>
    </subcellularLocation>
</comment>